<reference evidence="2 3" key="1">
    <citation type="submission" date="2014-04" db="EMBL/GenBank/DDBJ databases">
        <title>Draft genome sequence of Pantoea beijingensis strain LMG 27579, an emerging pathogen to Pleurotus eryngii with potential industrial application.</title>
        <authorList>
            <person name="Xu F."/>
            <person name="Liu Y."/>
            <person name="Wang S."/>
            <person name="Yin Y."/>
            <person name="Ma Y."/>
            <person name="Zhao S."/>
            <person name="Rong C."/>
        </authorList>
    </citation>
    <scope>NUCLEOTIDE SEQUENCE [LARGE SCALE GENOMIC DNA]</scope>
    <source>
        <strain evidence="2 3">LMG 27579</strain>
    </source>
</reference>
<proteinExistence type="predicted"/>
<feature type="signal peptide" evidence="1">
    <location>
        <begin position="1"/>
        <end position="22"/>
    </location>
</feature>
<gene>
    <name evidence="2" type="ORF">ED28_03080</name>
</gene>
<accession>A0A443IGT2</accession>
<organism evidence="2 3">
    <name type="scientific">[Pantoea] beijingensis</name>
    <dbReference type="NCBI Taxonomy" id="1324864"/>
    <lineage>
        <taxon>Bacteria</taxon>
        <taxon>Pseudomonadati</taxon>
        <taxon>Pseudomonadota</taxon>
        <taxon>Gammaproteobacteria</taxon>
        <taxon>Enterobacterales</taxon>
        <taxon>Erwiniaceae</taxon>
        <taxon>Erwinia</taxon>
    </lineage>
</organism>
<protein>
    <submittedName>
        <fullName evidence="2">Uncharacterized protein</fullName>
    </submittedName>
</protein>
<keyword evidence="3" id="KW-1185">Reference proteome</keyword>
<dbReference type="Proteomes" id="UP000288794">
    <property type="component" value="Unassembled WGS sequence"/>
</dbReference>
<sequence>MTKVIQALIIFWLMAWHNAALAAYSPNVNVEVDAESIAKIVVYYRNTAIISGAEVNFPLVVNGVSQHFERTSDFFYVVGNVEQADVTFTDTSFELYASNGSANKINLAGDFIFNGSTTNALDTLRVPVLNNINEAKVSNGFKVHFKSELLAGNYAQDRYANTFTLLIKSIL</sequence>
<feature type="chain" id="PRO_5019171247" evidence="1">
    <location>
        <begin position="23"/>
        <end position="171"/>
    </location>
</feature>
<dbReference type="EMBL" id="JMEE01000002">
    <property type="protein sequence ID" value="RWR03294.1"/>
    <property type="molecule type" value="Genomic_DNA"/>
</dbReference>
<dbReference type="RefSeq" id="WP_128175134.1">
    <property type="nucleotide sequence ID" value="NZ_CP071409.1"/>
</dbReference>
<evidence type="ECO:0000313" key="2">
    <source>
        <dbReference type="EMBL" id="RWR03294.1"/>
    </source>
</evidence>
<comment type="caution">
    <text evidence="2">The sequence shown here is derived from an EMBL/GenBank/DDBJ whole genome shotgun (WGS) entry which is preliminary data.</text>
</comment>
<keyword evidence="1" id="KW-0732">Signal</keyword>
<dbReference type="AlphaFoldDB" id="A0A443IGT2"/>
<name>A0A443IGT2_9GAMM</name>
<evidence type="ECO:0000256" key="1">
    <source>
        <dbReference type="SAM" id="SignalP"/>
    </source>
</evidence>
<evidence type="ECO:0000313" key="3">
    <source>
        <dbReference type="Proteomes" id="UP000288794"/>
    </source>
</evidence>